<dbReference type="InterPro" id="IPR020422">
    <property type="entry name" value="TYR_PHOSPHATASE_DUAL_dom"/>
</dbReference>
<dbReference type="GO" id="GO:0019903">
    <property type="term" value="F:protein phosphatase binding"/>
    <property type="evidence" value="ECO:0007669"/>
    <property type="project" value="TreeGrafter"/>
</dbReference>
<dbReference type="InterPro" id="IPR053272">
    <property type="entry name" value="STY_interacting-like"/>
</dbReference>
<dbReference type="GO" id="GO:0004864">
    <property type="term" value="F:protein phosphatase inhibitor activity"/>
    <property type="evidence" value="ECO:0007669"/>
    <property type="project" value="TreeGrafter"/>
</dbReference>
<evidence type="ECO:0000313" key="4">
    <source>
        <dbReference type="RefSeq" id="XP_033777248.1"/>
    </source>
</evidence>
<dbReference type="SUPFAM" id="SSF52821">
    <property type="entry name" value="Rhodanese/Cell cycle control phosphatase"/>
    <property type="match status" value="1"/>
</dbReference>
<dbReference type="InParanoid" id="A0A6P8PR93"/>
<reference evidence="4" key="1">
    <citation type="submission" date="2025-08" db="UniProtKB">
        <authorList>
            <consortium name="RefSeq"/>
        </authorList>
    </citation>
    <scope>IDENTIFICATION</scope>
</reference>
<dbReference type="InterPro" id="IPR036873">
    <property type="entry name" value="Rhodanese-like_dom_sf"/>
</dbReference>
<dbReference type="PANTHER" id="PTHR46659:SF1">
    <property type="entry name" value="SERINE_THREONINE_TYROSINE-INTERACTING-LIKE PROTEIN 1"/>
    <property type="match status" value="1"/>
</dbReference>
<dbReference type="Gene3D" id="3.40.250.10">
    <property type="entry name" value="Rhodanese-like domain"/>
    <property type="match status" value="1"/>
</dbReference>
<dbReference type="CTD" id="51657"/>
<dbReference type="GO" id="GO:0001691">
    <property type="term" value="F:pseudophosphatase activity"/>
    <property type="evidence" value="ECO:0007669"/>
    <property type="project" value="TreeGrafter"/>
</dbReference>
<dbReference type="PROSITE" id="PS50206">
    <property type="entry name" value="RHODANESE_3"/>
    <property type="match status" value="1"/>
</dbReference>
<protein>
    <submittedName>
        <fullName evidence="4">Serine/threonine/tyrosine-interacting-like protein 1</fullName>
    </submittedName>
</protein>
<dbReference type="Pfam" id="PF00581">
    <property type="entry name" value="Rhodanese"/>
    <property type="match status" value="1"/>
</dbReference>
<accession>A0A6P8PR93</accession>
<dbReference type="PANTHER" id="PTHR46659">
    <property type="entry name" value="SERINE/THREONINE/TYROSINE-INTERACTING-LIKE PROTEIN 1"/>
    <property type="match status" value="1"/>
</dbReference>
<dbReference type="SMART" id="SM00450">
    <property type="entry name" value="RHOD"/>
    <property type="match status" value="1"/>
</dbReference>
<organism evidence="3 4">
    <name type="scientific">Geotrypetes seraphini</name>
    <name type="common">Gaboon caecilian</name>
    <name type="synonym">Caecilia seraphini</name>
    <dbReference type="NCBI Taxonomy" id="260995"/>
    <lineage>
        <taxon>Eukaryota</taxon>
        <taxon>Metazoa</taxon>
        <taxon>Chordata</taxon>
        <taxon>Craniata</taxon>
        <taxon>Vertebrata</taxon>
        <taxon>Euteleostomi</taxon>
        <taxon>Amphibia</taxon>
        <taxon>Gymnophiona</taxon>
        <taxon>Geotrypetes</taxon>
    </lineage>
</organism>
<dbReference type="SUPFAM" id="SSF52799">
    <property type="entry name" value="(Phosphotyrosine protein) phosphatases II"/>
    <property type="match status" value="1"/>
</dbReference>
<dbReference type="GO" id="GO:0062030">
    <property type="term" value="P:negative regulation of stress granule assembly"/>
    <property type="evidence" value="ECO:0007669"/>
    <property type="project" value="TreeGrafter"/>
</dbReference>
<dbReference type="InterPro" id="IPR000340">
    <property type="entry name" value="Dual-sp_phosphatase_cat-dom"/>
</dbReference>
<name>A0A6P8PR93_GEOSA</name>
<dbReference type="OrthoDB" id="10252009at2759"/>
<gene>
    <name evidence="4" type="primary">STYXL1</name>
</gene>
<dbReference type="RefSeq" id="XP_033777248.1">
    <property type="nucleotide sequence ID" value="XM_033921357.1"/>
</dbReference>
<dbReference type="InterPro" id="IPR001763">
    <property type="entry name" value="Rhodanese-like_dom"/>
</dbReference>
<dbReference type="GO" id="GO:2001244">
    <property type="term" value="P:positive regulation of intrinsic apoptotic signaling pathway"/>
    <property type="evidence" value="ECO:0007669"/>
    <property type="project" value="TreeGrafter"/>
</dbReference>
<feature type="domain" description="Rhodanese" evidence="2">
    <location>
        <begin position="40"/>
        <end position="133"/>
    </location>
</feature>
<dbReference type="Pfam" id="PF00782">
    <property type="entry name" value="DSPc"/>
    <property type="match status" value="1"/>
</dbReference>
<dbReference type="PROSITE" id="PS50054">
    <property type="entry name" value="TYR_PHOSPHATASE_DUAL"/>
    <property type="match status" value="1"/>
</dbReference>
<dbReference type="FunFam" id="3.90.190.10:FF:000082">
    <property type="entry name" value="Serine/threonine/tyrosine-interacting-like protein 1"/>
    <property type="match status" value="1"/>
</dbReference>
<dbReference type="GeneID" id="117348827"/>
<dbReference type="FunCoup" id="A0A6P8PR93">
    <property type="interactions" value="598"/>
</dbReference>
<evidence type="ECO:0000259" key="1">
    <source>
        <dbReference type="PROSITE" id="PS50054"/>
    </source>
</evidence>
<proteinExistence type="predicted"/>
<dbReference type="Proteomes" id="UP000515159">
    <property type="component" value="Chromosome 15"/>
</dbReference>
<dbReference type="AlphaFoldDB" id="A0A6P8PR93"/>
<feature type="domain" description="Tyrosine-protein phosphatase" evidence="1">
    <location>
        <begin position="150"/>
        <end position="293"/>
    </location>
</feature>
<dbReference type="Gene3D" id="3.90.190.10">
    <property type="entry name" value="Protein tyrosine phosphatase superfamily"/>
    <property type="match status" value="1"/>
</dbReference>
<evidence type="ECO:0000259" key="2">
    <source>
        <dbReference type="PROSITE" id="PS50206"/>
    </source>
</evidence>
<evidence type="ECO:0000313" key="3">
    <source>
        <dbReference type="Proteomes" id="UP000515159"/>
    </source>
</evidence>
<sequence>MNREKRIHKMAGLILCEPTELYNILNQFNRCSRLAESNYLCLLDARTKREYNESHIITAKRALQNENGEYLCPTSIELESLKYCVVYDGNSNTLGKGTPAIECARILEQRSRHPIRVLKGGYEKFSAFYHFFRTKKILWMPQEIEDFKPYPAEIIPGLLYMGDCRQACDLQIQKDLKIQAHVSVSEELETLFKTESGKLYHIPFPDSTESGLLLYFPGICNFIGSYLMSSLAVLVSSRLGISRSSTVVMAYLMYQYRWTLQAAWNHVQKCRNNMRPNRGFVKQLSDWEMQIHRVAVTDISDPNY</sequence>
<dbReference type="KEGG" id="gsh:117348827"/>
<dbReference type="SMART" id="SM00195">
    <property type="entry name" value="DSPc"/>
    <property type="match status" value="1"/>
</dbReference>
<dbReference type="InterPro" id="IPR029021">
    <property type="entry name" value="Prot-tyrosine_phosphatase-like"/>
</dbReference>
<dbReference type="GO" id="GO:0005739">
    <property type="term" value="C:mitochondrion"/>
    <property type="evidence" value="ECO:0007669"/>
    <property type="project" value="TreeGrafter"/>
</dbReference>
<keyword evidence="3" id="KW-1185">Reference proteome</keyword>